<sequence length="80" mass="9645">MKKIMLRVLLVVAVLMLAAIVTCFYLGYFMQAYFLIFIILTVLFAMGQIANLNNNVWLHRNSYERRIEEETERYRHDREQ</sequence>
<dbReference type="Proteomes" id="UP001597233">
    <property type="component" value="Unassembled WGS sequence"/>
</dbReference>
<gene>
    <name evidence="2" type="ORF">ACFSC9_17305</name>
</gene>
<feature type="transmembrane region" description="Helical" evidence="1">
    <location>
        <begin position="33"/>
        <end position="52"/>
    </location>
</feature>
<organism evidence="2 3">
    <name type="scientific">Paenibacillus wenxiniae</name>
    <dbReference type="NCBI Taxonomy" id="1636843"/>
    <lineage>
        <taxon>Bacteria</taxon>
        <taxon>Bacillati</taxon>
        <taxon>Bacillota</taxon>
        <taxon>Bacilli</taxon>
        <taxon>Bacillales</taxon>
        <taxon>Paenibacillaceae</taxon>
        <taxon>Paenibacillus</taxon>
    </lineage>
</organism>
<reference evidence="3" key="1">
    <citation type="journal article" date="2019" name="Int. J. Syst. Evol. Microbiol.">
        <title>The Global Catalogue of Microorganisms (GCM) 10K type strain sequencing project: providing services to taxonomists for standard genome sequencing and annotation.</title>
        <authorList>
            <consortium name="The Broad Institute Genomics Platform"/>
            <consortium name="The Broad Institute Genome Sequencing Center for Infectious Disease"/>
            <person name="Wu L."/>
            <person name="Ma J."/>
        </authorList>
    </citation>
    <scope>NUCLEOTIDE SEQUENCE [LARGE SCALE GENOMIC DNA]</scope>
    <source>
        <strain evidence="3">CCUG 54950</strain>
    </source>
</reference>
<evidence type="ECO:0000313" key="3">
    <source>
        <dbReference type="Proteomes" id="UP001597233"/>
    </source>
</evidence>
<dbReference type="EMBL" id="JBHUEH010000023">
    <property type="protein sequence ID" value="MFD1887254.1"/>
    <property type="molecule type" value="Genomic_DNA"/>
</dbReference>
<accession>A0ABW4RNK7</accession>
<keyword evidence="1" id="KW-0812">Transmembrane</keyword>
<name>A0ABW4RNK7_9BACL</name>
<protein>
    <submittedName>
        <fullName evidence="2">Uncharacterized protein</fullName>
    </submittedName>
</protein>
<keyword evidence="1" id="KW-1133">Transmembrane helix</keyword>
<comment type="caution">
    <text evidence="2">The sequence shown here is derived from an EMBL/GenBank/DDBJ whole genome shotgun (WGS) entry which is preliminary data.</text>
</comment>
<dbReference type="RefSeq" id="WP_347325253.1">
    <property type="nucleotide sequence ID" value="NZ_JBCGUH010000005.1"/>
</dbReference>
<keyword evidence="3" id="KW-1185">Reference proteome</keyword>
<evidence type="ECO:0000313" key="2">
    <source>
        <dbReference type="EMBL" id="MFD1887254.1"/>
    </source>
</evidence>
<proteinExistence type="predicted"/>
<evidence type="ECO:0000256" key="1">
    <source>
        <dbReference type="SAM" id="Phobius"/>
    </source>
</evidence>
<keyword evidence="1" id="KW-0472">Membrane</keyword>